<proteinExistence type="predicted"/>
<organism evidence="1 2">
    <name type="scientific">Rhododendron molle</name>
    <name type="common">Chinese azalea</name>
    <name type="synonym">Azalea mollis</name>
    <dbReference type="NCBI Taxonomy" id="49168"/>
    <lineage>
        <taxon>Eukaryota</taxon>
        <taxon>Viridiplantae</taxon>
        <taxon>Streptophyta</taxon>
        <taxon>Embryophyta</taxon>
        <taxon>Tracheophyta</taxon>
        <taxon>Spermatophyta</taxon>
        <taxon>Magnoliopsida</taxon>
        <taxon>eudicotyledons</taxon>
        <taxon>Gunneridae</taxon>
        <taxon>Pentapetalae</taxon>
        <taxon>asterids</taxon>
        <taxon>Ericales</taxon>
        <taxon>Ericaceae</taxon>
        <taxon>Ericoideae</taxon>
        <taxon>Rhodoreae</taxon>
        <taxon>Rhododendron</taxon>
    </lineage>
</organism>
<evidence type="ECO:0000313" key="1">
    <source>
        <dbReference type="EMBL" id="KAI8544543.1"/>
    </source>
</evidence>
<sequence>MSAIVGETRGDVGNCWWWHWWLRSGRTSRKWLALGGVLMTRGAPVTLASWVGSGAGFRRRRLVGTIEMIVVSWGGDGMWFEALKGFLDCVEAKYGRQYIKGKIIDHLAPLCCSVAQFWVSVLLTSSI</sequence>
<comment type="caution">
    <text evidence="1">The sequence shown here is derived from an EMBL/GenBank/DDBJ whole genome shotgun (WGS) entry which is preliminary data.</text>
</comment>
<keyword evidence="2" id="KW-1185">Reference proteome</keyword>
<evidence type="ECO:0000313" key="2">
    <source>
        <dbReference type="Proteomes" id="UP001062846"/>
    </source>
</evidence>
<reference evidence="1" key="1">
    <citation type="submission" date="2022-02" db="EMBL/GenBank/DDBJ databases">
        <title>Plant Genome Project.</title>
        <authorList>
            <person name="Zhang R.-G."/>
        </authorList>
    </citation>
    <scope>NUCLEOTIDE SEQUENCE</scope>
    <source>
        <strain evidence="1">AT1</strain>
    </source>
</reference>
<name>A0ACC0MW68_RHOML</name>
<accession>A0ACC0MW68</accession>
<dbReference type="EMBL" id="CM046395">
    <property type="protein sequence ID" value="KAI8544543.1"/>
    <property type="molecule type" value="Genomic_DNA"/>
</dbReference>
<gene>
    <name evidence="1" type="ORF">RHMOL_Rhmol08G0305400</name>
</gene>
<protein>
    <submittedName>
        <fullName evidence="1">Uncharacterized protein</fullName>
    </submittedName>
</protein>
<dbReference type="Proteomes" id="UP001062846">
    <property type="component" value="Chromosome 8"/>
</dbReference>